<name>A0ACC2U8S7_9FUNG</name>
<gene>
    <name evidence="1" type="ORF">DSO57_1035900</name>
</gene>
<evidence type="ECO:0000313" key="2">
    <source>
        <dbReference type="Proteomes" id="UP001165960"/>
    </source>
</evidence>
<keyword evidence="2" id="KW-1185">Reference proteome</keyword>
<organism evidence="1 2">
    <name type="scientific">Entomophthora muscae</name>
    <dbReference type="NCBI Taxonomy" id="34485"/>
    <lineage>
        <taxon>Eukaryota</taxon>
        <taxon>Fungi</taxon>
        <taxon>Fungi incertae sedis</taxon>
        <taxon>Zoopagomycota</taxon>
        <taxon>Entomophthoromycotina</taxon>
        <taxon>Entomophthoromycetes</taxon>
        <taxon>Entomophthorales</taxon>
        <taxon>Entomophthoraceae</taxon>
        <taxon>Entomophthora</taxon>
    </lineage>
</organism>
<dbReference type="EMBL" id="QTSX02001039">
    <property type="protein sequence ID" value="KAJ9083317.1"/>
    <property type="molecule type" value="Genomic_DNA"/>
</dbReference>
<comment type="caution">
    <text evidence="1">The sequence shown here is derived from an EMBL/GenBank/DDBJ whole genome shotgun (WGS) entry which is preliminary data.</text>
</comment>
<evidence type="ECO:0000313" key="1">
    <source>
        <dbReference type="EMBL" id="KAJ9083317.1"/>
    </source>
</evidence>
<proteinExistence type="predicted"/>
<accession>A0ACC2U8S7</accession>
<protein>
    <submittedName>
        <fullName evidence="1">Uncharacterized protein</fullName>
    </submittedName>
</protein>
<dbReference type="Proteomes" id="UP001165960">
    <property type="component" value="Unassembled WGS sequence"/>
</dbReference>
<sequence length="71" mass="8118">MRNSLSILYRFMNYIFPLTVFALTACDVLDLCDDRDAEAESAYDESQSWPVNEEFNAFKVLDELKKAAGTD</sequence>
<reference evidence="1" key="1">
    <citation type="submission" date="2022-04" db="EMBL/GenBank/DDBJ databases">
        <title>Genome of the entomopathogenic fungus Entomophthora muscae.</title>
        <authorList>
            <person name="Elya C."/>
            <person name="Lovett B.R."/>
            <person name="Lee E."/>
            <person name="Macias A.M."/>
            <person name="Hajek A.E."/>
            <person name="De Bivort B.L."/>
            <person name="Kasson M.T."/>
            <person name="De Fine Licht H.H."/>
            <person name="Stajich J.E."/>
        </authorList>
    </citation>
    <scope>NUCLEOTIDE SEQUENCE</scope>
    <source>
        <strain evidence="1">Berkeley</strain>
    </source>
</reference>